<keyword evidence="1" id="KW-1133">Transmembrane helix</keyword>
<proteinExistence type="predicted"/>
<evidence type="ECO:0000313" key="2">
    <source>
        <dbReference type="EMBL" id="RAL48846.1"/>
    </source>
</evidence>
<keyword evidence="1" id="KW-0472">Membrane</keyword>
<gene>
    <name evidence="2" type="ORF">DM860_001166</name>
</gene>
<accession>A0A328DU34</accession>
<feature type="transmembrane region" description="Helical" evidence="1">
    <location>
        <begin position="12"/>
        <end position="31"/>
    </location>
</feature>
<evidence type="ECO:0000256" key="1">
    <source>
        <dbReference type="SAM" id="Phobius"/>
    </source>
</evidence>
<comment type="caution">
    <text evidence="2">The sequence shown here is derived from an EMBL/GenBank/DDBJ whole genome shotgun (WGS) entry which is preliminary data.</text>
</comment>
<sequence>MFSGDRTCQNQLVVFLVRSFIPPSAVLWIGIPSEIEEEDAQRLRDLGELSLAAAATVIQLLDLLILVPCFS</sequence>
<dbReference type="AlphaFoldDB" id="A0A328DU34"/>
<name>A0A328DU34_9ASTE</name>
<keyword evidence="3" id="KW-1185">Reference proteome</keyword>
<keyword evidence="1" id="KW-0812">Transmembrane</keyword>
<dbReference type="Proteomes" id="UP000249390">
    <property type="component" value="Unassembled WGS sequence"/>
</dbReference>
<organism evidence="2 3">
    <name type="scientific">Cuscuta australis</name>
    <dbReference type="NCBI Taxonomy" id="267555"/>
    <lineage>
        <taxon>Eukaryota</taxon>
        <taxon>Viridiplantae</taxon>
        <taxon>Streptophyta</taxon>
        <taxon>Embryophyta</taxon>
        <taxon>Tracheophyta</taxon>
        <taxon>Spermatophyta</taxon>
        <taxon>Magnoliopsida</taxon>
        <taxon>eudicotyledons</taxon>
        <taxon>Gunneridae</taxon>
        <taxon>Pentapetalae</taxon>
        <taxon>asterids</taxon>
        <taxon>lamiids</taxon>
        <taxon>Solanales</taxon>
        <taxon>Convolvulaceae</taxon>
        <taxon>Cuscuteae</taxon>
        <taxon>Cuscuta</taxon>
        <taxon>Cuscuta subgen. Grammica</taxon>
        <taxon>Cuscuta sect. Cleistogrammica</taxon>
    </lineage>
</organism>
<evidence type="ECO:0000313" key="3">
    <source>
        <dbReference type="Proteomes" id="UP000249390"/>
    </source>
</evidence>
<feature type="transmembrane region" description="Helical" evidence="1">
    <location>
        <begin position="51"/>
        <end position="70"/>
    </location>
</feature>
<reference evidence="2 3" key="1">
    <citation type="submission" date="2018-06" db="EMBL/GenBank/DDBJ databases">
        <title>The Genome of Cuscuta australis (Dodder) Provides Insight into the Evolution of Plant Parasitism.</title>
        <authorList>
            <person name="Liu H."/>
        </authorList>
    </citation>
    <scope>NUCLEOTIDE SEQUENCE [LARGE SCALE GENOMIC DNA]</scope>
    <source>
        <strain evidence="3">cv. Yunnan</strain>
        <tissue evidence="2">Vines</tissue>
    </source>
</reference>
<dbReference type="EMBL" id="NQVE01000097">
    <property type="protein sequence ID" value="RAL48846.1"/>
    <property type="molecule type" value="Genomic_DNA"/>
</dbReference>
<protein>
    <submittedName>
        <fullName evidence="2">Uncharacterized protein</fullName>
    </submittedName>
</protein>